<evidence type="ECO:0000256" key="1">
    <source>
        <dbReference type="ARBA" id="ARBA00023002"/>
    </source>
</evidence>
<evidence type="ECO:0000256" key="3">
    <source>
        <dbReference type="PIRSR" id="PIRSR000103-1"/>
    </source>
</evidence>
<dbReference type="PROSITE" id="PS00895">
    <property type="entry name" value="3_HYDROXYISOBUT_DH"/>
    <property type="match status" value="1"/>
</dbReference>
<dbReference type="AlphaFoldDB" id="A0A142JSB0"/>
<protein>
    <submittedName>
        <fullName evidence="6">Hydroxyacid dehydrogenase</fullName>
    </submittedName>
</protein>
<dbReference type="PIRSF" id="PIRSF000103">
    <property type="entry name" value="HIBADH"/>
    <property type="match status" value="1"/>
</dbReference>
<evidence type="ECO:0000259" key="4">
    <source>
        <dbReference type="Pfam" id="PF03446"/>
    </source>
</evidence>
<dbReference type="InterPro" id="IPR013328">
    <property type="entry name" value="6PGD_dom2"/>
</dbReference>
<dbReference type="SUPFAM" id="SSF48179">
    <property type="entry name" value="6-phosphogluconate dehydrogenase C-terminal domain-like"/>
    <property type="match status" value="1"/>
</dbReference>
<dbReference type="KEGG" id="cnan:A2G96_24455"/>
<dbReference type="GO" id="GO:0016616">
    <property type="term" value="F:oxidoreductase activity, acting on the CH-OH group of donors, NAD or NADP as acceptor"/>
    <property type="evidence" value="ECO:0007669"/>
    <property type="project" value="TreeGrafter"/>
</dbReference>
<name>A0A142JSB0_9BURK</name>
<organism evidence="6 7">
    <name type="scientific">Cupriavidus nantongensis</name>
    <dbReference type="NCBI Taxonomy" id="1796606"/>
    <lineage>
        <taxon>Bacteria</taxon>
        <taxon>Pseudomonadati</taxon>
        <taxon>Pseudomonadota</taxon>
        <taxon>Betaproteobacteria</taxon>
        <taxon>Burkholderiales</taxon>
        <taxon>Burkholderiaceae</taxon>
        <taxon>Cupriavidus</taxon>
    </lineage>
</organism>
<evidence type="ECO:0000313" key="6">
    <source>
        <dbReference type="EMBL" id="AMR80972.1"/>
    </source>
</evidence>
<dbReference type="GO" id="GO:0050661">
    <property type="term" value="F:NADP binding"/>
    <property type="evidence" value="ECO:0007669"/>
    <property type="project" value="InterPro"/>
</dbReference>
<dbReference type="Pfam" id="PF03446">
    <property type="entry name" value="NAD_binding_2"/>
    <property type="match status" value="1"/>
</dbReference>
<feature type="domain" description="6-phosphogluconate dehydrogenase NADP-binding" evidence="4">
    <location>
        <begin position="4"/>
        <end position="161"/>
    </location>
</feature>
<dbReference type="PANTHER" id="PTHR22981">
    <property type="entry name" value="3-HYDROXYISOBUTYRATE DEHYDROGENASE-RELATED"/>
    <property type="match status" value="1"/>
</dbReference>
<sequence>MTTFGFIGLGAMGRHMARHLVQRGLPVTVFDSNVQAVDELVRIGAARGASARDVGEHAQVVMVCLPTPDIVERVATGEDGVAGASAVKVFVDHSTTGPTVTRRLAAALAQHGIQALDAPLAGGVAGAESGALSVMVSGDASAFATARPAFEAFAGDIAYLGAQPGLGQTLKLVNNMIAGSALVTAAEAVLFGVKAGIPAGTILDVLCRSATARGFAVQTLLADKVLSRKFDFGFRMDLMRKDLRLALGEAEAVGAPMFASAVVKQFFDTAVANGAGSDDMTRVVHQLEKLAGATIEQVQGSDEQR</sequence>
<dbReference type="STRING" id="1796606.A2G96_24455"/>
<feature type="domain" description="3-hydroxyisobutyrate dehydrogenase-like NAD-binding" evidence="5">
    <location>
        <begin position="165"/>
        <end position="285"/>
    </location>
</feature>
<dbReference type="InterPro" id="IPR006115">
    <property type="entry name" value="6PGDH_NADP-bd"/>
</dbReference>
<keyword evidence="1" id="KW-0560">Oxidoreductase</keyword>
<dbReference type="Gene3D" id="1.10.1040.10">
    <property type="entry name" value="N-(1-d-carboxylethyl)-l-norvaline Dehydrogenase, domain 2"/>
    <property type="match status" value="1"/>
</dbReference>
<dbReference type="InterPro" id="IPR002204">
    <property type="entry name" value="3-OH-isobutyrate_DH-rel_CS"/>
</dbReference>
<dbReference type="SUPFAM" id="SSF51735">
    <property type="entry name" value="NAD(P)-binding Rossmann-fold domains"/>
    <property type="match status" value="1"/>
</dbReference>
<evidence type="ECO:0000256" key="2">
    <source>
        <dbReference type="ARBA" id="ARBA00023027"/>
    </source>
</evidence>
<accession>A0A142JSB0</accession>
<dbReference type="OrthoDB" id="9777604at2"/>
<dbReference type="InterPro" id="IPR036291">
    <property type="entry name" value="NAD(P)-bd_dom_sf"/>
</dbReference>
<reference evidence="6 7" key="1">
    <citation type="submission" date="2016-03" db="EMBL/GenBank/DDBJ databases">
        <title>Complete genome sequence of a novel chlorpyrifos degrading bacterium, Cupriavidus nantongensis sp. X1.</title>
        <authorList>
            <person name="Fang L."/>
        </authorList>
    </citation>
    <scope>NUCLEOTIDE SEQUENCE [LARGE SCALE GENOMIC DNA]</scope>
    <source>
        <strain evidence="6 7">X1</strain>
    </source>
</reference>
<gene>
    <name evidence="6" type="ORF">A2G96_24455</name>
</gene>
<keyword evidence="2" id="KW-0520">NAD</keyword>
<evidence type="ECO:0000313" key="7">
    <source>
        <dbReference type="Proteomes" id="UP000075238"/>
    </source>
</evidence>
<dbReference type="GO" id="GO:0051287">
    <property type="term" value="F:NAD binding"/>
    <property type="evidence" value="ECO:0007669"/>
    <property type="project" value="InterPro"/>
</dbReference>
<evidence type="ECO:0000259" key="5">
    <source>
        <dbReference type="Pfam" id="PF14833"/>
    </source>
</evidence>
<dbReference type="InterPro" id="IPR008927">
    <property type="entry name" value="6-PGluconate_DH-like_C_sf"/>
</dbReference>
<keyword evidence="7" id="KW-1185">Reference proteome</keyword>
<dbReference type="Gene3D" id="3.40.50.720">
    <property type="entry name" value="NAD(P)-binding Rossmann-like Domain"/>
    <property type="match status" value="1"/>
</dbReference>
<dbReference type="Pfam" id="PF14833">
    <property type="entry name" value="NAD_binding_11"/>
    <property type="match status" value="1"/>
</dbReference>
<feature type="active site" evidence="3">
    <location>
        <position position="171"/>
    </location>
</feature>
<dbReference type="PANTHER" id="PTHR22981:SF7">
    <property type="entry name" value="3-HYDROXYISOBUTYRATE DEHYDROGENASE, MITOCHONDRIAL"/>
    <property type="match status" value="1"/>
</dbReference>
<dbReference type="GO" id="GO:0016054">
    <property type="term" value="P:organic acid catabolic process"/>
    <property type="evidence" value="ECO:0007669"/>
    <property type="project" value="UniProtKB-ARBA"/>
</dbReference>
<dbReference type="InterPro" id="IPR029154">
    <property type="entry name" value="HIBADH-like_NADP-bd"/>
</dbReference>
<dbReference type="InterPro" id="IPR015815">
    <property type="entry name" value="HIBADH-related"/>
</dbReference>
<proteinExistence type="predicted"/>
<dbReference type="Proteomes" id="UP000075238">
    <property type="component" value="Chromosome 2"/>
</dbReference>
<dbReference type="EMBL" id="CP014845">
    <property type="protein sequence ID" value="AMR80972.1"/>
    <property type="molecule type" value="Genomic_DNA"/>
</dbReference>